<accession>A0A1H1R4B3</accession>
<proteinExistence type="predicted"/>
<dbReference type="EMBL" id="LT629765">
    <property type="protein sequence ID" value="SDS30587.1"/>
    <property type="molecule type" value="Genomic_DNA"/>
</dbReference>
<evidence type="ECO:0000313" key="1">
    <source>
        <dbReference type="EMBL" id="SDS30587.1"/>
    </source>
</evidence>
<keyword evidence="2" id="KW-1185">Reference proteome</keyword>
<evidence type="ECO:0000313" key="2">
    <source>
        <dbReference type="Proteomes" id="UP000182237"/>
    </source>
</evidence>
<gene>
    <name evidence="1" type="ORF">SAMN04488539_1411</name>
</gene>
<reference evidence="1 2" key="1">
    <citation type="submission" date="2016-10" db="EMBL/GenBank/DDBJ databases">
        <authorList>
            <person name="de Groot N.N."/>
        </authorList>
    </citation>
    <scope>NUCLEOTIDE SEQUENCE [LARGE SCALE GENOMIC DNA]</scope>
    <source>
        <strain evidence="1 2">DSM 45434</strain>
    </source>
</reference>
<name>A0A1H1R4B3_9CORY</name>
<organism evidence="1 2">
    <name type="scientific">Corynebacterium timonense</name>
    <dbReference type="NCBI Taxonomy" id="441500"/>
    <lineage>
        <taxon>Bacteria</taxon>
        <taxon>Bacillati</taxon>
        <taxon>Actinomycetota</taxon>
        <taxon>Actinomycetes</taxon>
        <taxon>Mycobacteriales</taxon>
        <taxon>Corynebacteriaceae</taxon>
        <taxon>Corynebacterium</taxon>
    </lineage>
</organism>
<sequence length="62" mass="7231">MSIQTVRHTLVTTNARTCAVTGSEPFWQHWLAGLAWQRYLTWQQVQQDWPDMDSGSLQQLVK</sequence>
<protein>
    <submittedName>
        <fullName evidence="1">Uncharacterized protein</fullName>
    </submittedName>
</protein>
<dbReference type="Proteomes" id="UP000182237">
    <property type="component" value="Chromosome I"/>
</dbReference>
<dbReference type="AlphaFoldDB" id="A0A1H1R4B3"/>